<dbReference type="EMBL" id="CP048000">
    <property type="protein sequence ID" value="QHQ62283.1"/>
    <property type="molecule type" value="Genomic_DNA"/>
</dbReference>
<dbReference type="CDD" id="cd04301">
    <property type="entry name" value="NAT_SF"/>
    <property type="match status" value="1"/>
</dbReference>
<dbReference type="InterPro" id="IPR016181">
    <property type="entry name" value="Acyl_CoA_acyltransferase"/>
</dbReference>
<keyword evidence="2" id="KW-0012">Acyltransferase</keyword>
<evidence type="ECO:0000256" key="2">
    <source>
        <dbReference type="ARBA" id="ARBA00023315"/>
    </source>
</evidence>
<dbReference type="RefSeq" id="WP_161839108.1">
    <property type="nucleotide sequence ID" value="NZ_CP048000.1"/>
</dbReference>
<dbReference type="Pfam" id="PF00583">
    <property type="entry name" value="Acetyltransf_1"/>
    <property type="match status" value="1"/>
</dbReference>
<dbReference type="Proteomes" id="UP000464314">
    <property type="component" value="Chromosome"/>
</dbReference>
<evidence type="ECO:0000313" key="4">
    <source>
        <dbReference type="EMBL" id="QHQ62283.1"/>
    </source>
</evidence>
<evidence type="ECO:0000259" key="3">
    <source>
        <dbReference type="PROSITE" id="PS51186"/>
    </source>
</evidence>
<organism evidence="4 5">
    <name type="scientific">Anaerocolumna sedimenticola</name>
    <dbReference type="NCBI Taxonomy" id="2696063"/>
    <lineage>
        <taxon>Bacteria</taxon>
        <taxon>Bacillati</taxon>
        <taxon>Bacillota</taxon>
        <taxon>Clostridia</taxon>
        <taxon>Lachnospirales</taxon>
        <taxon>Lachnospiraceae</taxon>
        <taxon>Anaerocolumna</taxon>
    </lineage>
</organism>
<dbReference type="Gene3D" id="3.40.630.30">
    <property type="match status" value="1"/>
</dbReference>
<evidence type="ECO:0000313" key="5">
    <source>
        <dbReference type="Proteomes" id="UP000464314"/>
    </source>
</evidence>
<dbReference type="AlphaFoldDB" id="A0A6P1TPB5"/>
<name>A0A6P1TPB5_9FIRM</name>
<keyword evidence="5" id="KW-1185">Reference proteome</keyword>
<gene>
    <name evidence="4" type="ORF">Ana3638_17065</name>
</gene>
<dbReference type="InterPro" id="IPR000182">
    <property type="entry name" value="GNAT_dom"/>
</dbReference>
<dbReference type="PANTHER" id="PTHR43072:SF23">
    <property type="entry name" value="UPF0039 PROTEIN C11D3.02C"/>
    <property type="match status" value="1"/>
</dbReference>
<accession>A0A6P1TPB5</accession>
<dbReference type="PANTHER" id="PTHR43072">
    <property type="entry name" value="N-ACETYLTRANSFERASE"/>
    <property type="match status" value="1"/>
</dbReference>
<keyword evidence="1 4" id="KW-0808">Transferase</keyword>
<sequence length="165" mass="18709">MDFIIDNMKETDWQQVSAIYLAGIKTGIATFQNDIPTWEDWNRGHNTNCRFVARSGDKIVGWVAISPVSSRCVYAGVAEVSIYIGEEYKGMGVGTALLNNLIDQSEKEGYWTLQSGIIKENIPSRQLHKKCGFREIGYRERVGKMENGKWHDVILVEHRSKNIGN</sequence>
<dbReference type="GO" id="GO:0016747">
    <property type="term" value="F:acyltransferase activity, transferring groups other than amino-acyl groups"/>
    <property type="evidence" value="ECO:0007669"/>
    <property type="project" value="InterPro"/>
</dbReference>
<proteinExistence type="predicted"/>
<dbReference type="KEGG" id="anr:Ana3638_17065"/>
<reference evidence="4 5" key="1">
    <citation type="submission" date="2020-01" db="EMBL/GenBank/DDBJ databases">
        <title>Genome analysis of Anaerocolumna sp. CBA3638.</title>
        <authorList>
            <person name="Kim J."/>
            <person name="Roh S.W."/>
        </authorList>
    </citation>
    <scope>NUCLEOTIDE SEQUENCE [LARGE SCALE GENOMIC DNA]</scope>
    <source>
        <strain evidence="4 5">CBA3638</strain>
    </source>
</reference>
<evidence type="ECO:0000256" key="1">
    <source>
        <dbReference type="ARBA" id="ARBA00022679"/>
    </source>
</evidence>
<dbReference type="SUPFAM" id="SSF55729">
    <property type="entry name" value="Acyl-CoA N-acyltransferases (Nat)"/>
    <property type="match status" value="1"/>
</dbReference>
<feature type="domain" description="N-acetyltransferase" evidence="3">
    <location>
        <begin position="3"/>
        <end position="152"/>
    </location>
</feature>
<protein>
    <submittedName>
        <fullName evidence="4">GNAT family N-acetyltransferase</fullName>
    </submittedName>
</protein>
<dbReference type="PROSITE" id="PS51186">
    <property type="entry name" value="GNAT"/>
    <property type="match status" value="1"/>
</dbReference>